<gene>
    <name evidence="1" type="ORF">g.39022</name>
</gene>
<proteinExistence type="predicted"/>
<evidence type="ECO:0000313" key="1">
    <source>
        <dbReference type="EMBL" id="MBY78851.1"/>
    </source>
</evidence>
<protein>
    <submittedName>
        <fullName evidence="1">Uncharacterized protein</fullName>
    </submittedName>
</protein>
<organism evidence="1">
    <name type="scientific">Sipha flava</name>
    <name type="common">yellow sugarcane aphid</name>
    <dbReference type="NCBI Taxonomy" id="143950"/>
    <lineage>
        <taxon>Eukaryota</taxon>
        <taxon>Metazoa</taxon>
        <taxon>Ecdysozoa</taxon>
        <taxon>Arthropoda</taxon>
        <taxon>Hexapoda</taxon>
        <taxon>Insecta</taxon>
        <taxon>Pterygota</taxon>
        <taxon>Neoptera</taxon>
        <taxon>Paraneoptera</taxon>
        <taxon>Hemiptera</taxon>
        <taxon>Sternorrhyncha</taxon>
        <taxon>Aphidomorpha</taxon>
        <taxon>Aphidoidea</taxon>
        <taxon>Aphididae</taxon>
        <taxon>Sipha</taxon>
    </lineage>
</organism>
<sequence length="120" mass="13057">MTAKLYRGFRCLATFADTFLVTADVVPFMNNCFPFEYIIKTAVSNGARPVTACQGFSDRDTVGCSAVADDDDDDGFDVCRARKSITGLRNHSTSWCCDSNRTVHGYYQNAGFLNGGRGAA</sequence>
<dbReference type="EMBL" id="GGMS01009648">
    <property type="protein sequence ID" value="MBY78851.1"/>
    <property type="molecule type" value="Transcribed_RNA"/>
</dbReference>
<reference evidence="1" key="1">
    <citation type="submission" date="2018-04" db="EMBL/GenBank/DDBJ databases">
        <title>Transcriptome assembly of Sipha flava.</title>
        <authorList>
            <person name="Scully E.D."/>
            <person name="Geib S.M."/>
            <person name="Palmer N.A."/>
            <person name="Koch K."/>
            <person name="Bradshaw J."/>
            <person name="Heng-Moss T."/>
            <person name="Sarath G."/>
        </authorList>
    </citation>
    <scope>NUCLEOTIDE SEQUENCE</scope>
</reference>
<accession>A0A2S2QMD4</accession>
<dbReference type="AlphaFoldDB" id="A0A2S2QMD4"/>
<name>A0A2S2QMD4_9HEMI</name>